<keyword evidence="1" id="KW-0175">Coiled coil</keyword>
<accession>A0A0F9VW48</accession>
<protein>
    <submittedName>
        <fullName evidence="3">Uncharacterized protein</fullName>
    </submittedName>
</protein>
<gene>
    <name evidence="3" type="ORF">LCGC14_0358170</name>
</gene>
<name>A0A0F9VW48_9ZZZZ</name>
<evidence type="ECO:0000256" key="2">
    <source>
        <dbReference type="SAM" id="MobiDB-lite"/>
    </source>
</evidence>
<feature type="coiled-coil region" evidence="1">
    <location>
        <begin position="50"/>
        <end position="77"/>
    </location>
</feature>
<comment type="caution">
    <text evidence="3">The sequence shown here is derived from an EMBL/GenBank/DDBJ whole genome shotgun (WGS) entry which is preliminary data.</text>
</comment>
<sequence>MADLEENPVNEIPEGGALETANEIPEGGALETVNEDAPGDAEKKVSVEAVIAETKKRQEAEAQLAAEQQARQQAEYNAQFFQQQAAAQQPAQTAPADDEYVNFGAVRQMQQEQAQALQNQNLQMQAQAFMSQHPDFAEVVGSGSGGMFKPSEHLTKALQSNPALAGLQQTVAQGNPQAQMVAYNLAQGQKQFTEQQAKLTVFEQAAAASREQIAAQTGVTSPLSVGGGGGVAVEGHVPNANSQEGDAFFASLLNGEHG</sequence>
<evidence type="ECO:0000256" key="1">
    <source>
        <dbReference type="SAM" id="Coils"/>
    </source>
</evidence>
<proteinExistence type="predicted"/>
<organism evidence="3">
    <name type="scientific">marine sediment metagenome</name>
    <dbReference type="NCBI Taxonomy" id="412755"/>
    <lineage>
        <taxon>unclassified sequences</taxon>
        <taxon>metagenomes</taxon>
        <taxon>ecological metagenomes</taxon>
    </lineage>
</organism>
<dbReference type="AlphaFoldDB" id="A0A0F9VW48"/>
<reference evidence="3" key="1">
    <citation type="journal article" date="2015" name="Nature">
        <title>Complex archaea that bridge the gap between prokaryotes and eukaryotes.</title>
        <authorList>
            <person name="Spang A."/>
            <person name="Saw J.H."/>
            <person name="Jorgensen S.L."/>
            <person name="Zaremba-Niedzwiedzka K."/>
            <person name="Martijn J."/>
            <person name="Lind A.E."/>
            <person name="van Eijk R."/>
            <person name="Schleper C."/>
            <person name="Guy L."/>
            <person name="Ettema T.J."/>
        </authorList>
    </citation>
    <scope>NUCLEOTIDE SEQUENCE</scope>
</reference>
<evidence type="ECO:0000313" key="3">
    <source>
        <dbReference type="EMBL" id="KKN77691.1"/>
    </source>
</evidence>
<dbReference type="EMBL" id="LAZR01000275">
    <property type="protein sequence ID" value="KKN77691.1"/>
    <property type="molecule type" value="Genomic_DNA"/>
</dbReference>
<feature type="region of interest" description="Disordered" evidence="2">
    <location>
        <begin position="1"/>
        <end position="22"/>
    </location>
</feature>